<dbReference type="Proteomes" id="UP000501168">
    <property type="component" value="Chromosome"/>
</dbReference>
<dbReference type="KEGG" id="orb:IPMB12_00220"/>
<evidence type="ECO:0000313" key="4">
    <source>
        <dbReference type="Proteomes" id="UP000501168"/>
    </source>
</evidence>
<dbReference type="AlphaFoldDB" id="A0A6G9I7Q7"/>
<feature type="domain" description="DUF4326" evidence="1">
    <location>
        <begin position="119"/>
        <end position="197"/>
    </location>
</feature>
<evidence type="ECO:0000259" key="2">
    <source>
        <dbReference type="Pfam" id="PF22565"/>
    </source>
</evidence>
<reference evidence="3 4" key="1">
    <citation type="submission" date="2020-03" db="EMBL/GenBank/DDBJ databases">
        <title>Complete genome sequence of Orbus sp. IPMB12 (BCRC 80908).</title>
        <authorList>
            <person name="Lo W.-S."/>
            <person name="Chang T.-H."/>
            <person name="Kuo C.-H."/>
        </authorList>
    </citation>
    <scope>NUCLEOTIDE SEQUENCE [LARGE SCALE GENOMIC DNA]</scope>
    <source>
        <strain evidence="3 4">IPMB12</strain>
    </source>
</reference>
<dbReference type="InterPro" id="IPR025475">
    <property type="entry name" value="DUF4326"/>
</dbReference>
<dbReference type="EMBL" id="CP050253">
    <property type="protein sequence ID" value="QIQ20241.1"/>
    <property type="molecule type" value="Genomic_DNA"/>
</dbReference>
<gene>
    <name evidence="3" type="ORF">IPMB12_00220</name>
</gene>
<dbReference type="InterPro" id="IPR054452">
    <property type="entry name" value="mSLOG_dom"/>
</dbReference>
<organism evidence="3 4">
    <name type="scientific">Zophobihabitans entericus</name>
    <dbReference type="NCBI Taxonomy" id="1635327"/>
    <lineage>
        <taxon>Bacteria</taxon>
        <taxon>Pseudomonadati</taxon>
        <taxon>Pseudomonadota</taxon>
        <taxon>Gammaproteobacteria</taxon>
        <taxon>Orbales</taxon>
        <taxon>Orbaceae</taxon>
        <taxon>Zophobihabitans</taxon>
    </lineage>
</organism>
<keyword evidence="4" id="KW-1185">Reference proteome</keyword>
<dbReference type="InParanoid" id="A0A6G9I7Q7"/>
<accession>A0A6G9I7Q7</accession>
<evidence type="ECO:0000313" key="3">
    <source>
        <dbReference type="EMBL" id="QIQ20241.1"/>
    </source>
</evidence>
<evidence type="ECO:0000259" key="1">
    <source>
        <dbReference type="Pfam" id="PF14216"/>
    </source>
</evidence>
<name>A0A6G9I7Q7_9GAMM</name>
<proteinExistence type="predicted"/>
<protein>
    <submittedName>
        <fullName evidence="3">DUF4326 domain-containing protein</fullName>
    </submittedName>
</protein>
<feature type="domain" description="Minimal SLOG" evidence="2">
    <location>
        <begin position="1"/>
        <end position="105"/>
    </location>
</feature>
<dbReference type="Pfam" id="PF22565">
    <property type="entry name" value="mSLOG"/>
    <property type="match status" value="1"/>
</dbReference>
<sequence length="207" mass="24405">MNKILLLYPKSFKCYSKFFRKVEKIISKLDLVTILFLEDSNNFISRLSKESMHIKEIKKLSNWSINNITHAIIFDDGEEFPEEVKQIESLNIPLRYIKIAITRVVNIKNEIEYTSEKSTSTYEYIGRGSYWGNPYSIYEVEDLDKGETPRENVIRKFKYDFEHDCLLNRDKNKVYELAGKRLGCFCKPEACHGDVIADFLNSWDDEK</sequence>
<dbReference type="Pfam" id="PF14216">
    <property type="entry name" value="DUF4326"/>
    <property type="match status" value="1"/>
</dbReference>
<dbReference type="RefSeq" id="WP_166913795.1">
    <property type="nucleotide sequence ID" value="NZ_CP050253.1"/>
</dbReference>